<feature type="region of interest" description="Disordered" evidence="1">
    <location>
        <begin position="1"/>
        <end position="59"/>
    </location>
</feature>
<sequence length="69" mass="7870">MSATGISIRKRDCGQAHRRRWRPARPIPFHGAENRLSTRGGSPPRSRRARRGRSPCTWTSCPDRCPAWS</sequence>
<protein>
    <submittedName>
        <fullName evidence="2">Uncharacterized protein</fullName>
    </submittedName>
</protein>
<proteinExistence type="predicted"/>
<accession>A0ABV5G411</accession>
<dbReference type="EMBL" id="JBHMFI010000001">
    <property type="protein sequence ID" value="MFB9073685.1"/>
    <property type="molecule type" value="Genomic_DNA"/>
</dbReference>
<gene>
    <name evidence="2" type="ORF">ACFFX0_21765</name>
</gene>
<name>A0ABV5G411_9MICC</name>
<reference evidence="2 3" key="1">
    <citation type="submission" date="2024-09" db="EMBL/GenBank/DDBJ databases">
        <authorList>
            <person name="Sun Q."/>
            <person name="Mori K."/>
        </authorList>
    </citation>
    <scope>NUCLEOTIDE SEQUENCE [LARGE SCALE GENOMIC DNA]</scope>
    <source>
        <strain evidence="2 3">CCM 7609</strain>
    </source>
</reference>
<evidence type="ECO:0000313" key="3">
    <source>
        <dbReference type="Proteomes" id="UP001589575"/>
    </source>
</evidence>
<evidence type="ECO:0000313" key="2">
    <source>
        <dbReference type="EMBL" id="MFB9073685.1"/>
    </source>
</evidence>
<evidence type="ECO:0000256" key="1">
    <source>
        <dbReference type="SAM" id="MobiDB-lite"/>
    </source>
</evidence>
<keyword evidence="3" id="KW-1185">Reference proteome</keyword>
<organism evidence="2 3">
    <name type="scientific">Citricoccus parietis</name>
    <dbReference type="NCBI Taxonomy" id="592307"/>
    <lineage>
        <taxon>Bacteria</taxon>
        <taxon>Bacillati</taxon>
        <taxon>Actinomycetota</taxon>
        <taxon>Actinomycetes</taxon>
        <taxon>Micrococcales</taxon>
        <taxon>Micrococcaceae</taxon>
        <taxon>Citricoccus</taxon>
    </lineage>
</organism>
<dbReference type="Proteomes" id="UP001589575">
    <property type="component" value="Unassembled WGS sequence"/>
</dbReference>
<comment type="caution">
    <text evidence="2">The sequence shown here is derived from an EMBL/GenBank/DDBJ whole genome shotgun (WGS) entry which is preliminary data.</text>
</comment>